<keyword evidence="3" id="KW-1185">Reference proteome</keyword>
<evidence type="ECO:0000313" key="3">
    <source>
        <dbReference type="Proteomes" id="UP001276659"/>
    </source>
</evidence>
<dbReference type="EMBL" id="JASNWA010000011">
    <property type="protein sequence ID" value="KAK3167636.1"/>
    <property type="molecule type" value="Genomic_DNA"/>
</dbReference>
<organism evidence="2 3">
    <name type="scientific">Lepraria neglecta</name>
    <dbReference type="NCBI Taxonomy" id="209136"/>
    <lineage>
        <taxon>Eukaryota</taxon>
        <taxon>Fungi</taxon>
        <taxon>Dikarya</taxon>
        <taxon>Ascomycota</taxon>
        <taxon>Pezizomycotina</taxon>
        <taxon>Lecanoromycetes</taxon>
        <taxon>OSLEUM clade</taxon>
        <taxon>Lecanoromycetidae</taxon>
        <taxon>Lecanorales</taxon>
        <taxon>Lecanorineae</taxon>
        <taxon>Stereocaulaceae</taxon>
        <taxon>Lepraria</taxon>
    </lineage>
</organism>
<name>A0AAE0DFF4_9LECA</name>
<dbReference type="Proteomes" id="UP001276659">
    <property type="component" value="Unassembled WGS sequence"/>
</dbReference>
<protein>
    <submittedName>
        <fullName evidence="2">Uncharacterized protein</fullName>
    </submittedName>
</protein>
<reference evidence="2" key="1">
    <citation type="submission" date="2022-11" db="EMBL/GenBank/DDBJ databases">
        <title>Chromosomal genome sequence assembly and mating type (MAT) locus characterization of the leprose asexual lichenized fungus Lepraria neglecta (Nyl.) Erichsen.</title>
        <authorList>
            <person name="Allen J.L."/>
            <person name="Pfeffer B."/>
        </authorList>
    </citation>
    <scope>NUCLEOTIDE SEQUENCE</scope>
    <source>
        <strain evidence="2">Allen 5258</strain>
    </source>
</reference>
<proteinExistence type="predicted"/>
<comment type="caution">
    <text evidence="2">The sequence shown here is derived from an EMBL/GenBank/DDBJ whole genome shotgun (WGS) entry which is preliminary data.</text>
</comment>
<sequence length="325" mass="36245">MPPQRHRRATPVFRPPPGYERPIFRVPPGYESPGDAQGRDKTGSPILLDNLNDDREKGDDQSTTSTQKPDILDDPFAWLANVCGYSVSQDSATLSKLDQGLMRMISSRDELLQGLWQSVYFHRQEASQARESLSVESKRLDNATNLVRSRVRHQVDERARRDFSQRLDPRLTCPICWENDIDTMTNCGQNKSNLATNQVEDRLATFVADPVNDVGAAVDFKNPDDTLDVVEYVVSELAEICSFDTIRVGCSCVEVIPVPPETVLVRDEISISIRVETSLRTWEPGRVGARGIPLFEKVHDPLEIDPEVGANLETPLAPPIALPVG</sequence>
<accession>A0AAE0DFF4</accession>
<dbReference type="AlphaFoldDB" id="A0AAE0DFF4"/>
<gene>
    <name evidence="2" type="ORF">OEA41_010763</name>
</gene>
<evidence type="ECO:0000256" key="1">
    <source>
        <dbReference type="SAM" id="MobiDB-lite"/>
    </source>
</evidence>
<evidence type="ECO:0000313" key="2">
    <source>
        <dbReference type="EMBL" id="KAK3167636.1"/>
    </source>
</evidence>
<feature type="region of interest" description="Disordered" evidence="1">
    <location>
        <begin position="1"/>
        <end position="71"/>
    </location>
</feature>